<keyword evidence="1" id="KW-0134">Cell wall</keyword>
<dbReference type="InterPro" id="IPR032179">
    <property type="entry name" value="Cry22Aa_Ig-like"/>
</dbReference>
<dbReference type="Pfam" id="PF06458">
    <property type="entry name" value="MucBP"/>
    <property type="match status" value="1"/>
</dbReference>
<dbReference type="Pfam" id="PF16403">
    <property type="entry name" value="Bact_surface_Ig-like"/>
    <property type="match status" value="1"/>
</dbReference>
<dbReference type="SUPFAM" id="SSF52047">
    <property type="entry name" value="RNI-like"/>
    <property type="match status" value="1"/>
</dbReference>
<name>A0A1M6LP84_9CLOT</name>
<feature type="domain" description="Gram-positive cocci surface proteins LPxTG" evidence="8">
    <location>
        <begin position="698"/>
        <end position="727"/>
    </location>
</feature>
<evidence type="ECO:0000256" key="4">
    <source>
        <dbReference type="ARBA" id="ARBA00022737"/>
    </source>
</evidence>
<dbReference type="PANTHER" id="PTHR47186:SF3">
    <property type="entry name" value="OS09G0267800 PROTEIN"/>
    <property type="match status" value="1"/>
</dbReference>
<keyword evidence="10" id="KW-1185">Reference proteome</keyword>
<dbReference type="RefSeq" id="WP_072987866.1">
    <property type="nucleotide sequence ID" value="NZ_FQZB01000010.1"/>
</dbReference>
<feature type="region of interest" description="Disordered" evidence="6">
    <location>
        <begin position="671"/>
        <end position="700"/>
    </location>
</feature>
<sequence length="727" mass="81024">MIKKKVILLTILTTLSVSAVNVQALEALQQQTNLAVNTNDNKNISNQQTSDKSLTTNNQGIANKENKIIDNVKQTPNQDFVKSQGALTNDNKNLPITKSSTNETKSLSKTQTNTNQVQTPAKNEKANVPISELDKNTLVKDVPELVEELEGQTWLYSAIGSSSKYTTETQETLTLNDLETYDTINVTSSNIPPLSKIPKIVGRMQNLTYLCCISNSGTYNMFTPTRYFSPNGQLVSISEEISKCQKLEWIDLRWNNLLHFPKGITKLANLKYLNLDYTGVAFTEHLPAELVNLKNLKFLGLSVTGITAEDIKLLSNFTELDELHLTANATLDSIENICKIKVKKAIAFDRNKIYGEGSELLKYPSDLSIVCNSNNLHFTDDDVLKISNSDDNKPRTVHSNFFENNKPTNQTHLKMVSALKDKKIKKGTSIEDIKKMYLSSIRIPLYRENNTTPEKENFDVHFQGSPFKINILDNSLFNKEGVAINEGTFKVGGSYENLKSNLIEDSFEVIPNITTLTINYVDDKGNSLYPSKTVSKDYGSKLRIIPQEIDKYTFKNVDEPSMLQNNEYTFGNEDKTINLIYAKDIPGVNKAPVITGIEDYILIKGEAFNPLKDLELKAMDKEDGDLTKNIKVIKNTVDINNSGEYEVEVSVTDSKGAASTFKTKVIVNEKNVEQPKTPEQTNTTNSSNASTTTNISKLPTTGSPIKDATAVIGISSLLLGLFLRKRK</sequence>
<dbReference type="OrthoDB" id="1653235at2"/>
<evidence type="ECO:0000259" key="8">
    <source>
        <dbReference type="PROSITE" id="PS50847"/>
    </source>
</evidence>
<organism evidence="9 10">
    <name type="scientific">Clostridium cavendishii DSM 21758</name>
    <dbReference type="NCBI Taxonomy" id="1121302"/>
    <lineage>
        <taxon>Bacteria</taxon>
        <taxon>Bacillati</taxon>
        <taxon>Bacillota</taxon>
        <taxon>Clostridia</taxon>
        <taxon>Eubacteriales</taxon>
        <taxon>Clostridiaceae</taxon>
        <taxon>Clostridium</taxon>
    </lineage>
</organism>
<feature type="compositionally biased region" description="Low complexity" evidence="6">
    <location>
        <begin position="681"/>
        <end position="696"/>
    </location>
</feature>
<feature type="compositionally biased region" description="Polar residues" evidence="6">
    <location>
        <begin position="39"/>
        <end position="61"/>
    </location>
</feature>
<evidence type="ECO:0000256" key="3">
    <source>
        <dbReference type="ARBA" id="ARBA00022729"/>
    </source>
</evidence>
<evidence type="ECO:0000256" key="1">
    <source>
        <dbReference type="ARBA" id="ARBA00022512"/>
    </source>
</evidence>
<keyword evidence="2" id="KW-0964">Secreted</keyword>
<dbReference type="Gene3D" id="3.10.20.320">
    <property type="entry name" value="Putative peptidoglycan bound protein (lpxtg motif)"/>
    <property type="match status" value="1"/>
</dbReference>
<dbReference type="InterPro" id="IPR013783">
    <property type="entry name" value="Ig-like_fold"/>
</dbReference>
<keyword evidence="3 7" id="KW-0732">Signal</keyword>
<accession>A0A1M6LP84</accession>
<evidence type="ECO:0000313" key="10">
    <source>
        <dbReference type="Proteomes" id="UP000184310"/>
    </source>
</evidence>
<evidence type="ECO:0000256" key="7">
    <source>
        <dbReference type="SAM" id="SignalP"/>
    </source>
</evidence>
<dbReference type="EMBL" id="FQZB01000010">
    <property type="protein sequence ID" value="SHJ72975.1"/>
    <property type="molecule type" value="Genomic_DNA"/>
</dbReference>
<reference evidence="9 10" key="1">
    <citation type="submission" date="2016-11" db="EMBL/GenBank/DDBJ databases">
        <authorList>
            <person name="Jaros S."/>
            <person name="Januszkiewicz K."/>
            <person name="Wedrychowicz H."/>
        </authorList>
    </citation>
    <scope>NUCLEOTIDE SEQUENCE [LARGE SCALE GENOMIC DNA]</scope>
    <source>
        <strain evidence="9 10">DSM 21758</strain>
    </source>
</reference>
<dbReference type="PANTHER" id="PTHR47186">
    <property type="entry name" value="LEUCINE-RICH REPEAT-CONTAINING PROTEIN 57"/>
    <property type="match status" value="1"/>
</dbReference>
<dbReference type="InterPro" id="IPR009459">
    <property type="entry name" value="MucBP_dom"/>
</dbReference>
<dbReference type="AlphaFoldDB" id="A0A1M6LP84"/>
<keyword evidence="5" id="KW-0572">Peptidoglycan-anchor</keyword>
<evidence type="ECO:0000313" key="9">
    <source>
        <dbReference type="EMBL" id="SHJ72975.1"/>
    </source>
</evidence>
<proteinExistence type="predicted"/>
<feature type="signal peptide" evidence="7">
    <location>
        <begin position="1"/>
        <end position="19"/>
    </location>
</feature>
<gene>
    <name evidence="9" type="ORF">SAMN02745163_02446</name>
</gene>
<dbReference type="PROSITE" id="PS50847">
    <property type="entry name" value="GRAM_POS_ANCHORING"/>
    <property type="match status" value="1"/>
</dbReference>
<feature type="chain" id="PRO_5039507337" evidence="7">
    <location>
        <begin position="20"/>
        <end position="727"/>
    </location>
</feature>
<dbReference type="Gene3D" id="2.60.40.10">
    <property type="entry name" value="Immunoglobulins"/>
    <property type="match status" value="1"/>
</dbReference>
<evidence type="ECO:0000256" key="6">
    <source>
        <dbReference type="SAM" id="MobiDB-lite"/>
    </source>
</evidence>
<keyword evidence="4" id="KW-0677">Repeat</keyword>
<evidence type="ECO:0000256" key="2">
    <source>
        <dbReference type="ARBA" id="ARBA00022525"/>
    </source>
</evidence>
<evidence type="ECO:0000256" key="5">
    <source>
        <dbReference type="ARBA" id="ARBA00023088"/>
    </source>
</evidence>
<dbReference type="Gene3D" id="3.80.10.10">
    <property type="entry name" value="Ribonuclease Inhibitor"/>
    <property type="match status" value="1"/>
</dbReference>
<dbReference type="STRING" id="1121302.SAMN02745163_02446"/>
<dbReference type="InterPro" id="IPR019931">
    <property type="entry name" value="LPXTG_anchor"/>
</dbReference>
<feature type="region of interest" description="Disordered" evidence="6">
    <location>
        <begin position="39"/>
        <end position="124"/>
    </location>
</feature>
<dbReference type="Proteomes" id="UP000184310">
    <property type="component" value="Unassembled WGS sequence"/>
</dbReference>
<feature type="compositionally biased region" description="Polar residues" evidence="6">
    <location>
        <begin position="72"/>
        <end position="121"/>
    </location>
</feature>
<dbReference type="InterPro" id="IPR032675">
    <property type="entry name" value="LRR_dom_sf"/>
</dbReference>
<protein>
    <submittedName>
        <fullName evidence="9">MucBP domain-containing protein</fullName>
    </submittedName>
</protein>